<keyword evidence="2" id="KW-1185">Reference proteome</keyword>
<evidence type="ECO:0000313" key="1">
    <source>
        <dbReference type="EMBL" id="KAG9217513.1"/>
    </source>
</evidence>
<reference evidence="1 2" key="1">
    <citation type="journal article" date="2021" name="Appl. Environ. Microbiol.">
        <title>Genetic linkage and physical mapping for an oyster mushroom Pleurotus cornucopiae and QTL analysis for the trait cap color.</title>
        <authorList>
            <person name="Zhang Y."/>
            <person name="Gao W."/>
            <person name="Sonnenberg A."/>
            <person name="Chen Q."/>
            <person name="Zhang J."/>
            <person name="Huang C."/>
        </authorList>
    </citation>
    <scope>NUCLEOTIDE SEQUENCE [LARGE SCALE GENOMIC DNA]</scope>
    <source>
        <strain evidence="1">CCMSSC00406</strain>
    </source>
</reference>
<accession>A0ACB7IIZ7</accession>
<gene>
    <name evidence="1" type="ORF">CCMSSC00406_0008625</name>
</gene>
<evidence type="ECO:0000313" key="2">
    <source>
        <dbReference type="Proteomes" id="UP000824881"/>
    </source>
</evidence>
<organism evidence="1 2">
    <name type="scientific">Pleurotus cornucopiae</name>
    <name type="common">Cornucopia mushroom</name>
    <dbReference type="NCBI Taxonomy" id="5321"/>
    <lineage>
        <taxon>Eukaryota</taxon>
        <taxon>Fungi</taxon>
        <taxon>Dikarya</taxon>
        <taxon>Basidiomycota</taxon>
        <taxon>Agaricomycotina</taxon>
        <taxon>Agaricomycetes</taxon>
        <taxon>Agaricomycetidae</taxon>
        <taxon>Agaricales</taxon>
        <taxon>Pleurotineae</taxon>
        <taxon>Pleurotaceae</taxon>
        <taxon>Pleurotus</taxon>
    </lineage>
</organism>
<name>A0ACB7IIZ7_PLECO</name>
<protein>
    <submittedName>
        <fullName evidence="1">Uncharacterized protein</fullName>
    </submittedName>
</protein>
<comment type="caution">
    <text evidence="1">The sequence shown here is derived from an EMBL/GenBank/DDBJ whole genome shotgun (WGS) entry which is preliminary data.</text>
</comment>
<proteinExistence type="predicted"/>
<dbReference type="Proteomes" id="UP000824881">
    <property type="component" value="Unassembled WGS sequence"/>
</dbReference>
<sequence length="1209" mass="127191">MVVASTALVALAANDWSQPCFDGECAYDLPEATGTSGVFKVRATPMGLTDITPAAGWVILECNPNVMDQEIRLVCETDHEDASSASGCNHIFDYHGPSHKVVRLPESCGNGPFARIVEMTVAEDQTIPAHAESKIRRRDGATPRIHILKIDDNFAAVDADLCGTVQFAFVGATSPGLDLNSAFIDFFWDDIGKWVGDAVHTVGQAISTAKDWVAKAGNWVGDRMHDVSDLVKNRTSFEIAPKVESQDISLKSDVQFSSEEALAPICPGGTHTKVDVHFKSDGSLKVKAGIVITGSVVPPAITKLAAFGGVDGSVEAALKATVQINGGFKYQKKIIEGLGLPGFSIPGVFTIGPYFELAGRVQGHIAIDLQTDIHLNYVFNDIEMWFPKEYGNHSKEGGVKTKDSNFGFQASAHLDAQGWLQGTLAPQLHLGVWAAAGTVDASIYLEAAAYARASVHVEVSARKRELLPPGRFLPAKPGYGGRVVSRKLNRRDLAFSGCAWLDLGVDLSGGATGKLGPLKADAILPIWSKNLQVLEKCWEAGKERSGKVALSKPTADLNKVDTSAQCSKEPAMSPSLTGNVKGQMPSLLLFFESNMLSRGLLAFISASVTFIGANAANDWSKPCFDGECAYDLLPASGGSGIIKLFGSSKSISDFTPAAGWVVLDCDPNVVDQEIRLVCESDDAESGCQHVFDHHGPVDKIVRLPESCGSGPFARIASMMVAEDQSLPEHAQGKISRRNGAAAEVHVVRLDGNFAAVDPAKVGEVNFAFVGATVPGLDLNAAFEDGIFDAIGNWVSNAANTVATAVTSAAKSVATWAGKAYQDVSAMIANKTSFEIAPKVESSDISLNADVVLSEGSAPPACPGGIHPKVDVEFHSKGSIKVKAGIVIVGSVIPPNIKEFSAFGGISGGVDAKLHIDLALSGGFHYEKPLLKDLGLPGLSVPPLITIGPYVSLDAIAQGHLDLAVTADIHLAYDFNDLELWYPKAHSNLTKEKGVKSKDTDLALQASAHLSAKGFVQGTITPKIHLGISAIGGAVSASLWVGADAWVRGTVVAEADASVTAGAAPAAKGGKAAAPAAKAAAPAKGGKKGKRASLSYVPPYSHHLRELSERNSIAFSGCFWIDAGLHLKGGAEGSIVGWKAAGDLSIWESPAWEIFHKCWAAGAAKESKTSKPTYTLKDVESLSKGKQECSAHAEVSSPITDKVASKVLVP</sequence>
<dbReference type="EMBL" id="WQMT02000011">
    <property type="protein sequence ID" value="KAG9217513.1"/>
    <property type="molecule type" value="Genomic_DNA"/>
</dbReference>